<reference evidence="1 2" key="1">
    <citation type="submission" date="2015-06" db="EMBL/GenBank/DDBJ databases">
        <title>Genome sequence of Pseudoalteromonas aliena.</title>
        <authorList>
            <person name="Xie B.-B."/>
            <person name="Rong J.-C."/>
            <person name="Qin Q.-L."/>
            <person name="Zhang Y.-Z."/>
        </authorList>
    </citation>
    <scope>NUCLEOTIDE SEQUENCE [LARGE SCALE GENOMIC DNA]</scope>
    <source>
        <strain evidence="1 2">SW19</strain>
    </source>
</reference>
<evidence type="ECO:0000313" key="2">
    <source>
        <dbReference type="Proteomes" id="UP000648482"/>
    </source>
</evidence>
<dbReference type="EMBL" id="AQGU01000029">
    <property type="protein sequence ID" value="MBE0361207.1"/>
    <property type="molecule type" value="Genomic_DNA"/>
</dbReference>
<sequence>MLTREAQLLIIYLFKNCVFIRQQAARLQVRANNGAYFL</sequence>
<comment type="caution">
    <text evidence="1">The sequence shown here is derived from an EMBL/GenBank/DDBJ whole genome shotgun (WGS) entry which is preliminary data.</text>
</comment>
<gene>
    <name evidence="1" type="ORF">PALI_b0139</name>
</gene>
<protein>
    <recommendedName>
        <fullName evidence="3">Transposase</fullName>
    </recommendedName>
</protein>
<evidence type="ECO:0008006" key="3">
    <source>
        <dbReference type="Google" id="ProtNLM"/>
    </source>
</evidence>
<keyword evidence="2" id="KW-1185">Reference proteome</keyword>
<proteinExistence type="predicted"/>
<accession>A0ABR9E3M0</accession>
<name>A0ABR9E3M0_9GAMM</name>
<organism evidence="1 2">
    <name type="scientific">Pseudoalteromonas aliena SW19</name>
    <dbReference type="NCBI Taxonomy" id="1314866"/>
    <lineage>
        <taxon>Bacteria</taxon>
        <taxon>Pseudomonadati</taxon>
        <taxon>Pseudomonadota</taxon>
        <taxon>Gammaproteobacteria</taxon>
        <taxon>Alteromonadales</taxon>
        <taxon>Pseudoalteromonadaceae</taxon>
        <taxon>Pseudoalteromonas</taxon>
    </lineage>
</organism>
<evidence type="ECO:0000313" key="1">
    <source>
        <dbReference type="EMBL" id="MBE0361207.1"/>
    </source>
</evidence>
<dbReference type="Proteomes" id="UP000648482">
    <property type="component" value="Unassembled WGS sequence"/>
</dbReference>